<dbReference type="PANTHER" id="PTHR48040:SF60">
    <property type="entry name" value="ABC TRANSPORTER DOMAIN-CONTAINING PROTEIN"/>
    <property type="match status" value="1"/>
</dbReference>
<keyword evidence="5" id="KW-1185">Reference proteome</keyword>
<evidence type="ECO:0000256" key="1">
    <source>
        <dbReference type="SAM" id="MobiDB-lite"/>
    </source>
</evidence>
<sequence length="219" mass="25104">MAASLAEDDLASSMSSRRKSSSSGSRRSWASASICEALSAQGDVFQRSRREDDEEELKWAAIERLPTFERLSKEMPKQVLDDGKVVHEEVDFTNLGMQERKHHIESIPKVVEEDNEKFLLRLRERTDRVGVEIPKIEVRFEHLSIEGDAYVGTRALPTLINSTMNFIEVVCSVCPFVFLLLFSMVILDFPFQQIMMNDFNLLIMFLGEVCFNSVDCWNL</sequence>
<keyword evidence="2" id="KW-0472">Membrane</keyword>
<dbReference type="EMBL" id="CP126660">
    <property type="protein sequence ID" value="WKA01329.1"/>
    <property type="molecule type" value="Genomic_DNA"/>
</dbReference>
<dbReference type="PANTHER" id="PTHR48040">
    <property type="entry name" value="PLEIOTROPIC DRUG RESISTANCE PROTEIN 1-LIKE ISOFORM X1"/>
    <property type="match status" value="1"/>
</dbReference>
<dbReference type="Proteomes" id="UP001227230">
    <property type="component" value="Chromosome 13"/>
</dbReference>
<keyword evidence="2" id="KW-1133">Transmembrane helix</keyword>
<evidence type="ECO:0000313" key="4">
    <source>
        <dbReference type="EMBL" id="WKA01329.1"/>
    </source>
</evidence>
<gene>
    <name evidence="4" type="ORF">VitviT2T_019614</name>
</gene>
<organism evidence="4 5">
    <name type="scientific">Vitis vinifera</name>
    <name type="common">Grape</name>
    <dbReference type="NCBI Taxonomy" id="29760"/>
    <lineage>
        <taxon>Eukaryota</taxon>
        <taxon>Viridiplantae</taxon>
        <taxon>Streptophyta</taxon>
        <taxon>Embryophyta</taxon>
        <taxon>Tracheophyta</taxon>
        <taxon>Spermatophyta</taxon>
        <taxon>Magnoliopsida</taxon>
        <taxon>eudicotyledons</taxon>
        <taxon>Gunneridae</taxon>
        <taxon>Pentapetalae</taxon>
        <taxon>rosids</taxon>
        <taxon>Vitales</taxon>
        <taxon>Vitaceae</taxon>
        <taxon>Viteae</taxon>
        <taxon>Vitis</taxon>
    </lineage>
</organism>
<evidence type="ECO:0000313" key="5">
    <source>
        <dbReference type="Proteomes" id="UP001227230"/>
    </source>
</evidence>
<dbReference type="Pfam" id="PF14510">
    <property type="entry name" value="ABC_trans_N"/>
    <property type="match status" value="1"/>
</dbReference>
<accession>A0ABY9D1T8</accession>
<proteinExistence type="predicted"/>
<protein>
    <recommendedName>
        <fullName evidence="3">Pleiotropic ABC efflux transporter N-terminal domain-containing protein</fullName>
    </recommendedName>
</protein>
<evidence type="ECO:0000259" key="3">
    <source>
        <dbReference type="Pfam" id="PF14510"/>
    </source>
</evidence>
<feature type="region of interest" description="Disordered" evidence="1">
    <location>
        <begin position="1"/>
        <end position="29"/>
    </location>
</feature>
<feature type="compositionally biased region" description="Acidic residues" evidence="1">
    <location>
        <begin position="1"/>
        <end position="10"/>
    </location>
</feature>
<feature type="transmembrane region" description="Helical" evidence="2">
    <location>
        <begin position="166"/>
        <end position="187"/>
    </location>
</feature>
<feature type="compositionally biased region" description="Low complexity" evidence="1">
    <location>
        <begin position="11"/>
        <end position="29"/>
    </location>
</feature>
<evidence type="ECO:0000256" key="2">
    <source>
        <dbReference type="SAM" id="Phobius"/>
    </source>
</evidence>
<name>A0ABY9D1T8_VITVI</name>
<dbReference type="InterPro" id="IPR029481">
    <property type="entry name" value="ABC_trans_N"/>
</dbReference>
<feature type="domain" description="Pleiotropic ABC efflux transporter N-terminal" evidence="3">
    <location>
        <begin position="108"/>
        <end position="161"/>
    </location>
</feature>
<reference evidence="4 5" key="1">
    <citation type="journal article" date="2023" name="Hortic Res">
        <title>The complete reference genome for grapevine (Vitis vinifera L.) genetics and breeding.</title>
        <authorList>
            <person name="Shi X."/>
            <person name="Cao S."/>
            <person name="Wang X."/>
            <person name="Huang S."/>
            <person name="Wang Y."/>
            <person name="Liu Z."/>
            <person name="Liu W."/>
            <person name="Leng X."/>
            <person name="Peng Y."/>
            <person name="Wang N."/>
            <person name="Wang Y."/>
            <person name="Ma Z."/>
            <person name="Xu X."/>
            <person name="Zhang F."/>
            <person name="Xue H."/>
            <person name="Zhong H."/>
            <person name="Wang Y."/>
            <person name="Zhang K."/>
            <person name="Velt A."/>
            <person name="Avia K."/>
            <person name="Holtgrawe D."/>
            <person name="Grimplet J."/>
            <person name="Matus J.T."/>
            <person name="Ware D."/>
            <person name="Wu X."/>
            <person name="Wang H."/>
            <person name="Liu C."/>
            <person name="Fang Y."/>
            <person name="Rustenholz C."/>
            <person name="Cheng Z."/>
            <person name="Xiao H."/>
            <person name="Zhou Y."/>
        </authorList>
    </citation>
    <scope>NUCLEOTIDE SEQUENCE [LARGE SCALE GENOMIC DNA]</scope>
    <source>
        <strain evidence="5">cv. Pinot noir / PN40024</strain>
        <tissue evidence="4">Leaf</tissue>
    </source>
</reference>
<keyword evidence="2" id="KW-0812">Transmembrane</keyword>